<evidence type="ECO:0000259" key="2">
    <source>
        <dbReference type="PROSITE" id="PS50041"/>
    </source>
</evidence>
<protein>
    <recommendedName>
        <fullName evidence="2">C-type lectin domain-containing protein</fullName>
    </recommendedName>
</protein>
<dbReference type="InterPro" id="IPR018378">
    <property type="entry name" value="C-type_lectin_CS"/>
</dbReference>
<evidence type="ECO:0000256" key="1">
    <source>
        <dbReference type="ARBA" id="ARBA00023157"/>
    </source>
</evidence>
<sequence length="74" mass="8722">DHHSWIGATDEQSEGQWVWIKSQRIMTFTNWKFGEPNNLNNNENCLFLDGNSDYRWNDAPCDVRLNFICEQSLA</sequence>
<dbReference type="EMBL" id="VSWD01000013">
    <property type="protein sequence ID" value="KAK3084198.1"/>
    <property type="molecule type" value="Genomic_DNA"/>
</dbReference>
<dbReference type="SUPFAM" id="SSF56436">
    <property type="entry name" value="C-type lectin-like"/>
    <property type="match status" value="1"/>
</dbReference>
<comment type="caution">
    <text evidence="3">The sequence shown here is derived from an EMBL/GenBank/DDBJ whole genome shotgun (WGS) entry which is preliminary data.</text>
</comment>
<organism evidence="3 4">
    <name type="scientific">Pinctada imbricata</name>
    <name type="common">Atlantic pearl-oyster</name>
    <name type="synonym">Pinctada martensii</name>
    <dbReference type="NCBI Taxonomy" id="66713"/>
    <lineage>
        <taxon>Eukaryota</taxon>
        <taxon>Metazoa</taxon>
        <taxon>Spiralia</taxon>
        <taxon>Lophotrochozoa</taxon>
        <taxon>Mollusca</taxon>
        <taxon>Bivalvia</taxon>
        <taxon>Autobranchia</taxon>
        <taxon>Pteriomorphia</taxon>
        <taxon>Pterioida</taxon>
        <taxon>Pterioidea</taxon>
        <taxon>Pteriidae</taxon>
        <taxon>Pinctada</taxon>
    </lineage>
</organism>
<dbReference type="InterPro" id="IPR016187">
    <property type="entry name" value="CTDL_fold"/>
</dbReference>
<dbReference type="InterPro" id="IPR050801">
    <property type="entry name" value="Ca-Dep_Lectins_ImmuneDev"/>
</dbReference>
<reference evidence="3" key="1">
    <citation type="submission" date="2019-08" db="EMBL/GenBank/DDBJ databases">
        <title>The improved chromosome-level genome for the pearl oyster Pinctada fucata martensii using PacBio sequencing and Hi-C.</title>
        <authorList>
            <person name="Zheng Z."/>
        </authorList>
    </citation>
    <scope>NUCLEOTIDE SEQUENCE</scope>
    <source>
        <strain evidence="3">ZZ-2019</strain>
        <tissue evidence="3">Adductor muscle</tissue>
    </source>
</reference>
<proteinExistence type="predicted"/>
<dbReference type="Gene3D" id="3.10.100.10">
    <property type="entry name" value="Mannose-Binding Protein A, subunit A"/>
    <property type="match status" value="1"/>
</dbReference>
<gene>
    <name evidence="3" type="ORF">FSP39_009894</name>
</gene>
<name>A0AA88XGP8_PINIB</name>
<dbReference type="Proteomes" id="UP001186944">
    <property type="component" value="Unassembled WGS sequence"/>
</dbReference>
<dbReference type="PANTHER" id="PTHR22801:SF63">
    <property type="entry name" value="C-TYPE LECTIN DOMAIN-CONTAINING PROTEIN"/>
    <property type="match status" value="1"/>
</dbReference>
<feature type="domain" description="C-type lectin" evidence="2">
    <location>
        <begin position="1"/>
        <end position="70"/>
    </location>
</feature>
<dbReference type="InterPro" id="IPR001304">
    <property type="entry name" value="C-type_lectin-like"/>
</dbReference>
<evidence type="ECO:0000313" key="4">
    <source>
        <dbReference type="Proteomes" id="UP001186944"/>
    </source>
</evidence>
<dbReference type="InterPro" id="IPR016186">
    <property type="entry name" value="C-type_lectin-like/link_sf"/>
</dbReference>
<dbReference type="PROSITE" id="PS50041">
    <property type="entry name" value="C_TYPE_LECTIN_2"/>
    <property type="match status" value="1"/>
</dbReference>
<keyword evidence="1" id="KW-1015">Disulfide bond</keyword>
<evidence type="ECO:0000313" key="3">
    <source>
        <dbReference type="EMBL" id="KAK3084198.1"/>
    </source>
</evidence>
<keyword evidence="4" id="KW-1185">Reference proteome</keyword>
<accession>A0AA88XGP8</accession>
<dbReference type="CDD" id="cd00037">
    <property type="entry name" value="CLECT"/>
    <property type="match status" value="1"/>
</dbReference>
<dbReference type="Pfam" id="PF00059">
    <property type="entry name" value="Lectin_C"/>
    <property type="match status" value="1"/>
</dbReference>
<dbReference type="AlphaFoldDB" id="A0AA88XGP8"/>
<dbReference type="PANTHER" id="PTHR22801">
    <property type="entry name" value="LITHOSTATHINE"/>
    <property type="match status" value="1"/>
</dbReference>
<feature type="non-terminal residue" evidence="3">
    <location>
        <position position="1"/>
    </location>
</feature>
<dbReference type="PROSITE" id="PS00615">
    <property type="entry name" value="C_TYPE_LECTIN_1"/>
    <property type="match status" value="1"/>
</dbReference>